<reference evidence="3 4" key="1">
    <citation type="submission" date="2020-08" db="EMBL/GenBank/DDBJ databases">
        <title>Genomic Encyclopedia of Type Strains, Phase IV (KMG-IV): sequencing the most valuable type-strain genomes for metagenomic binning, comparative biology and taxonomic classification.</title>
        <authorList>
            <person name="Goeker M."/>
        </authorList>
    </citation>
    <scope>NUCLEOTIDE SEQUENCE [LARGE SCALE GENOMIC DNA]</scope>
    <source>
        <strain evidence="3 4">DSM 2461</strain>
    </source>
</reference>
<dbReference type="GO" id="GO:0015293">
    <property type="term" value="F:symporter activity"/>
    <property type="evidence" value="ECO:0007669"/>
    <property type="project" value="InterPro"/>
</dbReference>
<keyword evidence="4" id="KW-1185">Reference proteome</keyword>
<dbReference type="RefSeq" id="WP_184748032.1">
    <property type="nucleotide sequence ID" value="NZ_JACHGJ010000008.1"/>
</dbReference>
<evidence type="ECO:0000313" key="3">
    <source>
        <dbReference type="EMBL" id="MBB6481794.1"/>
    </source>
</evidence>
<dbReference type="PANTHER" id="PTHR11328:SF24">
    <property type="entry name" value="MAJOR FACILITATOR SUPERFAMILY (MFS) PROFILE DOMAIN-CONTAINING PROTEIN"/>
    <property type="match status" value="1"/>
</dbReference>
<feature type="transmembrane region" description="Helical" evidence="2">
    <location>
        <begin position="123"/>
        <end position="145"/>
    </location>
</feature>
<organism evidence="3 4">
    <name type="scientific">Spirochaeta isovalerica</name>
    <dbReference type="NCBI Taxonomy" id="150"/>
    <lineage>
        <taxon>Bacteria</taxon>
        <taxon>Pseudomonadati</taxon>
        <taxon>Spirochaetota</taxon>
        <taxon>Spirochaetia</taxon>
        <taxon>Spirochaetales</taxon>
        <taxon>Spirochaetaceae</taxon>
        <taxon>Spirochaeta</taxon>
    </lineage>
</organism>
<feature type="transmembrane region" description="Helical" evidence="2">
    <location>
        <begin position="280"/>
        <end position="299"/>
    </location>
</feature>
<comment type="caution">
    <text evidence="3">The sequence shown here is derived from an EMBL/GenBank/DDBJ whole genome shotgun (WGS) entry which is preliminary data.</text>
</comment>
<evidence type="ECO:0000256" key="1">
    <source>
        <dbReference type="ARBA" id="ARBA00009617"/>
    </source>
</evidence>
<evidence type="ECO:0000256" key="2">
    <source>
        <dbReference type="SAM" id="Phobius"/>
    </source>
</evidence>
<feature type="transmembrane region" description="Helical" evidence="2">
    <location>
        <begin position="311"/>
        <end position="334"/>
    </location>
</feature>
<feature type="transmembrane region" description="Helical" evidence="2">
    <location>
        <begin position="12"/>
        <end position="32"/>
    </location>
</feature>
<feature type="transmembrane region" description="Helical" evidence="2">
    <location>
        <begin position="52"/>
        <end position="72"/>
    </location>
</feature>
<gene>
    <name evidence="3" type="ORF">HNR50_003475</name>
</gene>
<dbReference type="EMBL" id="JACHGJ010000008">
    <property type="protein sequence ID" value="MBB6481794.1"/>
    <property type="molecule type" value="Genomic_DNA"/>
</dbReference>
<protein>
    <submittedName>
        <fullName evidence="3">GPH family glycoside/pentoside/hexuronide:cation symporter</fullName>
    </submittedName>
</protein>
<dbReference type="PANTHER" id="PTHR11328">
    <property type="entry name" value="MAJOR FACILITATOR SUPERFAMILY DOMAIN-CONTAINING PROTEIN"/>
    <property type="match status" value="1"/>
</dbReference>
<feature type="transmembrane region" description="Helical" evidence="2">
    <location>
        <begin position="418"/>
        <end position="437"/>
    </location>
</feature>
<dbReference type="Pfam" id="PF13347">
    <property type="entry name" value="MFS_2"/>
    <property type="match status" value="1"/>
</dbReference>
<keyword evidence="2" id="KW-1133">Transmembrane helix</keyword>
<feature type="transmembrane region" description="Helical" evidence="2">
    <location>
        <begin position="387"/>
        <end position="406"/>
    </location>
</feature>
<feature type="transmembrane region" description="Helical" evidence="2">
    <location>
        <begin position="93"/>
        <end position="111"/>
    </location>
</feature>
<evidence type="ECO:0000313" key="4">
    <source>
        <dbReference type="Proteomes" id="UP000587760"/>
    </source>
</evidence>
<feature type="transmembrane region" description="Helical" evidence="2">
    <location>
        <begin position="157"/>
        <end position="183"/>
    </location>
</feature>
<feature type="transmembrane region" description="Helical" evidence="2">
    <location>
        <begin position="195"/>
        <end position="217"/>
    </location>
</feature>
<feature type="transmembrane region" description="Helical" evidence="2">
    <location>
        <begin position="340"/>
        <end position="366"/>
    </location>
</feature>
<comment type="similarity">
    <text evidence="1">Belongs to the sodium:galactoside symporter (TC 2.A.2) family.</text>
</comment>
<dbReference type="Proteomes" id="UP000587760">
    <property type="component" value="Unassembled WGS sequence"/>
</dbReference>
<name>A0A841R913_9SPIO</name>
<keyword evidence="2" id="KW-0812">Transmembrane</keyword>
<dbReference type="Gene3D" id="1.20.1250.20">
    <property type="entry name" value="MFS general substrate transporter like domains"/>
    <property type="match status" value="1"/>
</dbReference>
<feature type="transmembrane region" description="Helical" evidence="2">
    <location>
        <begin position="245"/>
        <end position="268"/>
    </location>
</feature>
<dbReference type="InterPro" id="IPR036259">
    <property type="entry name" value="MFS_trans_sf"/>
</dbReference>
<sequence>MSNLTVSLKWKYAMGQLGWSILSGIIQVWLVWFYNPPEAVELPAYIPRNPVFMVFTVIGLITMLGRLMDGITDPWIASLSDRSRHRKGRRIPFMGKAVIPFTALTIMVFIMPTEGNQLLNSLWLVLTLLAYYVAYTSYVAPYFALTSELGQTEKERLDLSTYIALTWFIGYIIASAASFIWPVFQNMGYTLVTSIRLSIALLSLTGFAFMLIPVLTIDEKKYVTSKPNPMSFSTALKSTLGNRNFLLFEIFFLAYGIAITIFQTGNVYYVTVLLGMGETWVTVITAMTGLIAFTLYPAVNFLAGRIGKKPLCIGAMILLILAYVYCGFLGLIPLPPSLQALIFACIAGIGFAVFGILPNAIVADIAQKDGERTGIYKEAMFFSVQTFMNKLGQMIAMVSFSSILLLGKNPGDDLGIRMTGFVAAVTGFISLLLFTRFREEREDSR</sequence>
<accession>A0A841R913</accession>
<keyword evidence="2" id="KW-0472">Membrane</keyword>
<dbReference type="SUPFAM" id="SSF103473">
    <property type="entry name" value="MFS general substrate transporter"/>
    <property type="match status" value="1"/>
</dbReference>
<dbReference type="InterPro" id="IPR039672">
    <property type="entry name" value="MFS_2"/>
</dbReference>
<dbReference type="GO" id="GO:0008643">
    <property type="term" value="P:carbohydrate transport"/>
    <property type="evidence" value="ECO:0007669"/>
    <property type="project" value="InterPro"/>
</dbReference>
<proteinExistence type="inferred from homology"/>
<dbReference type="GO" id="GO:0005886">
    <property type="term" value="C:plasma membrane"/>
    <property type="evidence" value="ECO:0007669"/>
    <property type="project" value="TreeGrafter"/>
</dbReference>
<dbReference type="AlphaFoldDB" id="A0A841R913"/>